<dbReference type="Proteomes" id="UP001328733">
    <property type="component" value="Unassembled WGS sequence"/>
</dbReference>
<sequence length="89" mass="10405">MTTVNVKLVKTLAEIIRSLSEEERNLLDSELAHQTGWDKIKDRVFARGKAIKQRRLEDLSIPSIEDIIYQMREDSDRELLQACGFDWID</sequence>
<organism evidence="1 2">
    <name type="scientific">Pannus brasiliensis CCIBt3594</name>
    <dbReference type="NCBI Taxonomy" id="1427578"/>
    <lineage>
        <taxon>Bacteria</taxon>
        <taxon>Bacillati</taxon>
        <taxon>Cyanobacteriota</taxon>
        <taxon>Cyanophyceae</taxon>
        <taxon>Oscillatoriophycideae</taxon>
        <taxon>Chroococcales</taxon>
        <taxon>Microcystaceae</taxon>
        <taxon>Pannus</taxon>
    </lineage>
</organism>
<dbReference type="EMBL" id="JBAFSM010000018">
    <property type="protein sequence ID" value="MEG3437712.1"/>
    <property type="molecule type" value="Genomic_DNA"/>
</dbReference>
<protein>
    <submittedName>
        <fullName evidence="1">Uncharacterized protein</fullName>
    </submittedName>
</protein>
<comment type="caution">
    <text evidence="1">The sequence shown here is derived from an EMBL/GenBank/DDBJ whole genome shotgun (WGS) entry which is preliminary data.</text>
</comment>
<gene>
    <name evidence="1" type="ORF">V0288_11335</name>
</gene>
<evidence type="ECO:0000313" key="2">
    <source>
        <dbReference type="Proteomes" id="UP001328733"/>
    </source>
</evidence>
<evidence type="ECO:0000313" key="1">
    <source>
        <dbReference type="EMBL" id="MEG3437712.1"/>
    </source>
</evidence>
<proteinExistence type="predicted"/>
<dbReference type="AlphaFoldDB" id="A0AAW9QTU8"/>
<accession>A0AAW9QTU8</accession>
<reference evidence="1 2" key="1">
    <citation type="submission" date="2024-01" db="EMBL/GenBank/DDBJ databases">
        <title>Genomic insights into the taxonomy and metabolism of the cyanobacterium Pannus brasiliensis CCIBt3594.</title>
        <authorList>
            <person name="Machado M."/>
            <person name="Botero N.B."/>
            <person name="Andreote A.P.D."/>
            <person name="Feitosa A.M.T."/>
            <person name="Popin R."/>
            <person name="Sivonen K."/>
            <person name="Fiore M.F."/>
        </authorList>
    </citation>
    <scope>NUCLEOTIDE SEQUENCE [LARGE SCALE GENOMIC DNA]</scope>
    <source>
        <strain evidence="1 2">CCIBt3594</strain>
    </source>
</reference>
<keyword evidence="2" id="KW-1185">Reference proteome</keyword>
<name>A0AAW9QTU8_9CHRO</name>
<dbReference type="RefSeq" id="WP_332865190.1">
    <property type="nucleotide sequence ID" value="NZ_JBAFSM010000018.1"/>
</dbReference>